<evidence type="ECO:0000256" key="1">
    <source>
        <dbReference type="SAM" id="MobiDB-lite"/>
    </source>
</evidence>
<comment type="caution">
    <text evidence="2">The sequence shown here is derived from an EMBL/GenBank/DDBJ whole genome shotgun (WGS) entry which is preliminary data.</text>
</comment>
<dbReference type="OrthoDB" id="7067387at2"/>
<evidence type="ECO:0000313" key="2">
    <source>
        <dbReference type="EMBL" id="KRT55126.1"/>
    </source>
</evidence>
<dbReference type="RefSeq" id="WP_057956823.1">
    <property type="nucleotide sequence ID" value="NZ_KQ556961.1"/>
</dbReference>
<dbReference type="AlphaFoldDB" id="A0A0T5YXQ2"/>
<feature type="region of interest" description="Disordered" evidence="1">
    <location>
        <begin position="168"/>
        <end position="201"/>
    </location>
</feature>
<gene>
    <name evidence="2" type="ORF">Ga0074115_11421</name>
    <name evidence="3" type="ORF">Ga0076813_14562</name>
</gene>
<reference evidence="4 5" key="1">
    <citation type="submission" date="2015-11" db="EMBL/GenBank/DDBJ databases">
        <title>The genome of Candidatus Endoriftia persephone in Ridgeia piscesae and population structure of the North Eastern Pacific vestimentiferan symbionts.</title>
        <authorList>
            <person name="Perez M."/>
            <person name="Juniper K.S."/>
        </authorList>
    </citation>
    <scope>NUCLEOTIDE SEQUENCE [LARGE SCALE GENOMIC DNA]</scope>
    <source>
        <strain evidence="3">Ind10</strain>
        <strain evidence="2">Ind11</strain>
    </source>
</reference>
<organism evidence="2 5">
    <name type="scientific">endosymbiont of Ridgeia piscesae</name>
    <dbReference type="NCBI Taxonomy" id="54398"/>
    <lineage>
        <taxon>Bacteria</taxon>
        <taxon>Pseudomonadati</taxon>
        <taxon>Pseudomonadota</taxon>
        <taxon>Gammaproteobacteria</taxon>
        <taxon>sulfur-oxidizing symbionts</taxon>
    </lineage>
</organism>
<protein>
    <submittedName>
        <fullName evidence="2">Uncharacterized protein</fullName>
    </submittedName>
</protein>
<sequence>MNHLRRPQQGAAFLLLIFSLTMALAMAVVGKFSIDRFRLHRANANLEQLQQAKQALIGYAVMHSRPGALPCPDYNGDGRITNPEDHNGSRCRSETGGTMRPGWLPWRELGVAQLIDSSNATLWYLPSPAYTELASVPLNSDTSGALRLDGQGDIVALVIAPGPVLDQQQRSSAVMGNADRARSAHLEGENRDSDADFTQARPASTGLNDRLIAITRRELMQEVERRVAAEIALRLRDYVAGCSRLPDAVPFTDPSGLALFDSQPGTTEGLLPIDSVLPANWGSGCAAGASLPPWFQANNWHWLSYFASAATNCSPGVDCLEVANLPGRRDDKQGLLLLAGIDLSGRRPSATLSDYFEGENGQSGNRRFDLRPPGGNDTLRVILP</sequence>
<dbReference type="EMBL" id="LMXI01000238">
    <property type="protein sequence ID" value="KRT58947.1"/>
    <property type="molecule type" value="Genomic_DNA"/>
</dbReference>
<dbReference type="Proteomes" id="UP000051276">
    <property type="component" value="Unassembled WGS sequence"/>
</dbReference>
<evidence type="ECO:0000313" key="5">
    <source>
        <dbReference type="Proteomes" id="UP000051634"/>
    </source>
</evidence>
<evidence type="ECO:0000313" key="4">
    <source>
        <dbReference type="Proteomes" id="UP000051276"/>
    </source>
</evidence>
<accession>A0A0T5YXQ2</accession>
<feature type="compositionally biased region" description="Basic and acidic residues" evidence="1">
    <location>
        <begin position="179"/>
        <end position="194"/>
    </location>
</feature>
<dbReference type="EMBL" id="LDXT01000083">
    <property type="protein sequence ID" value="KRT55126.1"/>
    <property type="molecule type" value="Genomic_DNA"/>
</dbReference>
<keyword evidence="5" id="KW-1185">Reference proteome</keyword>
<proteinExistence type="predicted"/>
<name>A0A0T5YXQ2_9GAMM</name>
<dbReference type="STRING" id="54398.Ga0074115_11421"/>
<evidence type="ECO:0000313" key="3">
    <source>
        <dbReference type="EMBL" id="KRT58947.1"/>
    </source>
</evidence>
<dbReference type="Proteomes" id="UP000051634">
    <property type="component" value="Unassembled WGS sequence"/>
</dbReference>